<proteinExistence type="predicted"/>
<protein>
    <submittedName>
        <fullName evidence="1">Uncharacterized protein</fullName>
    </submittedName>
</protein>
<name>A0ACB0ZPD7_MELEN</name>
<comment type="caution">
    <text evidence="1">The sequence shown here is derived from an EMBL/GenBank/DDBJ whole genome shotgun (WGS) entry which is preliminary data.</text>
</comment>
<dbReference type="Proteomes" id="UP001497535">
    <property type="component" value="Unassembled WGS sequence"/>
</dbReference>
<evidence type="ECO:0000313" key="1">
    <source>
        <dbReference type="EMBL" id="CAK5080985.1"/>
    </source>
</evidence>
<gene>
    <name evidence="1" type="ORF">MENTE1834_LOCUS28195</name>
</gene>
<evidence type="ECO:0000313" key="2">
    <source>
        <dbReference type="Proteomes" id="UP001497535"/>
    </source>
</evidence>
<organism evidence="1 2">
    <name type="scientific">Meloidogyne enterolobii</name>
    <name type="common">Root-knot nematode worm</name>
    <name type="synonym">Meloidogyne mayaguensis</name>
    <dbReference type="NCBI Taxonomy" id="390850"/>
    <lineage>
        <taxon>Eukaryota</taxon>
        <taxon>Metazoa</taxon>
        <taxon>Ecdysozoa</taxon>
        <taxon>Nematoda</taxon>
        <taxon>Chromadorea</taxon>
        <taxon>Rhabditida</taxon>
        <taxon>Tylenchina</taxon>
        <taxon>Tylenchomorpha</taxon>
        <taxon>Tylenchoidea</taxon>
        <taxon>Meloidogynidae</taxon>
        <taxon>Meloidogyninae</taxon>
        <taxon>Meloidogyne</taxon>
    </lineage>
</organism>
<dbReference type="EMBL" id="CAVMJV010000043">
    <property type="protein sequence ID" value="CAK5080985.1"/>
    <property type="molecule type" value="Genomic_DNA"/>
</dbReference>
<sequence>MLLDHLYKILFFQCFSQDLMGVDGRSLIVGAQLVFNLLTLACYVLMFFKLIYDQKTGKSKFC</sequence>
<reference evidence="1" key="1">
    <citation type="submission" date="2023-11" db="EMBL/GenBank/DDBJ databases">
        <authorList>
            <person name="Poullet M."/>
        </authorList>
    </citation>
    <scope>NUCLEOTIDE SEQUENCE</scope>
    <source>
        <strain evidence="1">E1834</strain>
    </source>
</reference>
<accession>A0ACB0ZPD7</accession>
<keyword evidence="2" id="KW-1185">Reference proteome</keyword>